<reference evidence="2" key="2">
    <citation type="journal article" date="2023" name="Commun. Biol.">
        <title>Intrasexual cuticular hydrocarbon dimorphism in a wasp sheds light on hydrocarbon biosynthesis genes in Hymenoptera.</title>
        <authorList>
            <person name="Moris V.C."/>
            <person name="Podsiadlowski L."/>
            <person name="Martin S."/>
            <person name="Oeyen J.P."/>
            <person name="Donath A."/>
            <person name="Petersen M."/>
            <person name="Wilbrandt J."/>
            <person name="Misof B."/>
            <person name="Liedtke D."/>
            <person name="Thamm M."/>
            <person name="Scheiner R."/>
            <person name="Schmitt T."/>
            <person name="Niehuis O."/>
        </authorList>
    </citation>
    <scope>NUCLEOTIDE SEQUENCE</scope>
    <source>
        <strain evidence="2">GBR_01_08_01A</strain>
    </source>
</reference>
<evidence type="ECO:0008006" key="4">
    <source>
        <dbReference type="Google" id="ProtNLM"/>
    </source>
</evidence>
<accession>A0AAD9RHS8</accession>
<comment type="caution">
    <text evidence="2">The sequence shown here is derived from an EMBL/GenBank/DDBJ whole genome shotgun (WGS) entry which is preliminary data.</text>
</comment>
<organism evidence="2 3">
    <name type="scientific">Odynerus spinipes</name>
    <dbReference type="NCBI Taxonomy" id="1348599"/>
    <lineage>
        <taxon>Eukaryota</taxon>
        <taxon>Metazoa</taxon>
        <taxon>Ecdysozoa</taxon>
        <taxon>Arthropoda</taxon>
        <taxon>Hexapoda</taxon>
        <taxon>Insecta</taxon>
        <taxon>Pterygota</taxon>
        <taxon>Neoptera</taxon>
        <taxon>Endopterygota</taxon>
        <taxon>Hymenoptera</taxon>
        <taxon>Apocrita</taxon>
        <taxon>Aculeata</taxon>
        <taxon>Vespoidea</taxon>
        <taxon>Vespidae</taxon>
        <taxon>Eumeninae</taxon>
        <taxon>Odynerus</taxon>
    </lineage>
</organism>
<evidence type="ECO:0000313" key="2">
    <source>
        <dbReference type="EMBL" id="KAK2579945.1"/>
    </source>
</evidence>
<proteinExistence type="predicted"/>
<name>A0AAD9RHS8_9HYME</name>
<evidence type="ECO:0000313" key="3">
    <source>
        <dbReference type="Proteomes" id="UP001258017"/>
    </source>
</evidence>
<dbReference type="Proteomes" id="UP001258017">
    <property type="component" value="Unassembled WGS sequence"/>
</dbReference>
<feature type="region of interest" description="Disordered" evidence="1">
    <location>
        <begin position="90"/>
        <end position="113"/>
    </location>
</feature>
<dbReference type="AlphaFoldDB" id="A0AAD9RHS8"/>
<protein>
    <recommendedName>
        <fullName evidence="4">Tesmin/TSO1-like CXC domain-containing protein</fullName>
    </recommendedName>
</protein>
<reference evidence="2" key="1">
    <citation type="submission" date="2021-08" db="EMBL/GenBank/DDBJ databases">
        <authorList>
            <person name="Misof B."/>
            <person name="Oliver O."/>
            <person name="Podsiadlowski L."/>
            <person name="Donath A."/>
            <person name="Peters R."/>
            <person name="Mayer C."/>
            <person name="Rust J."/>
            <person name="Gunkel S."/>
            <person name="Lesny P."/>
            <person name="Martin S."/>
            <person name="Oeyen J.P."/>
            <person name="Petersen M."/>
            <person name="Panagiotis P."/>
            <person name="Wilbrandt J."/>
            <person name="Tanja T."/>
        </authorList>
    </citation>
    <scope>NUCLEOTIDE SEQUENCE</scope>
    <source>
        <strain evidence="2">GBR_01_08_01A</strain>
        <tissue evidence="2">Thorax + abdomen</tissue>
    </source>
</reference>
<dbReference type="EMBL" id="JAIFRP010000073">
    <property type="protein sequence ID" value="KAK2579945.1"/>
    <property type="molecule type" value="Genomic_DNA"/>
</dbReference>
<evidence type="ECO:0000256" key="1">
    <source>
        <dbReference type="SAM" id="MobiDB-lite"/>
    </source>
</evidence>
<keyword evidence="3" id="KW-1185">Reference proteome</keyword>
<sequence>MLEPITCRKDPTPSNLLQIISCSCDKSGCTSYCTYRKVGLKCAILCKKCNGVNCTNVLEPEVVLSEDEIDEELLRFSDAADDETDVMFTVSESSNDVNSDDEYEPDEKRIKKE</sequence>
<gene>
    <name evidence="2" type="ORF">KPH14_007625</name>
</gene>